<evidence type="ECO:0000313" key="2">
    <source>
        <dbReference type="Proteomes" id="UP000038040"/>
    </source>
</evidence>
<dbReference type="STRING" id="318479.A0A0N4UGG2"/>
<organism evidence="2 4">
    <name type="scientific">Dracunculus medinensis</name>
    <name type="common">Guinea worm</name>
    <dbReference type="NCBI Taxonomy" id="318479"/>
    <lineage>
        <taxon>Eukaryota</taxon>
        <taxon>Metazoa</taxon>
        <taxon>Ecdysozoa</taxon>
        <taxon>Nematoda</taxon>
        <taxon>Chromadorea</taxon>
        <taxon>Rhabditida</taxon>
        <taxon>Spirurina</taxon>
        <taxon>Dracunculoidea</taxon>
        <taxon>Dracunculidae</taxon>
        <taxon>Dracunculus</taxon>
    </lineage>
</organism>
<evidence type="ECO:0000313" key="1">
    <source>
        <dbReference type="EMBL" id="VDN51337.1"/>
    </source>
</evidence>
<name>A0A0N4UGG2_DRAME</name>
<reference evidence="4" key="1">
    <citation type="submission" date="2017-02" db="UniProtKB">
        <authorList>
            <consortium name="WormBaseParasite"/>
        </authorList>
    </citation>
    <scope>IDENTIFICATION</scope>
</reference>
<dbReference type="OrthoDB" id="2113965at2759"/>
<sequence length="235" mass="27125">MKRSYLFRKPIDVNNDDDEFLNIRESNRKIIHAKPIKEKYVKKLGSLGSGIQLIEEKSEECRSLSFDERNKLSAKILKAELKGDLDLVKKLKAKLEGSSAENLLQSEKSEILLRTNEKSGLTMPVFKKAKCDDTDHSSEKTKYKLGDVEAKYHSQMELNEMRKEEKYTNASDQLYLFSQSAKAACSSRTEDDWVIDDAMMSQKKKRKFAEKEQKREHEKAIRGRHGKLCAVFLVI</sequence>
<gene>
    <name evidence="1" type="ORF">DME_LOCUS1310</name>
</gene>
<reference evidence="1 3" key="2">
    <citation type="submission" date="2018-11" db="EMBL/GenBank/DDBJ databases">
        <authorList>
            <consortium name="Pathogen Informatics"/>
        </authorList>
    </citation>
    <scope>NUCLEOTIDE SEQUENCE [LARGE SCALE GENOMIC DNA]</scope>
</reference>
<protein>
    <submittedName>
        <fullName evidence="4">Telomere length and silencing protein 1 homolog</fullName>
    </submittedName>
</protein>
<dbReference type="AlphaFoldDB" id="A0A0N4UGG2"/>
<proteinExistence type="predicted"/>
<evidence type="ECO:0000313" key="3">
    <source>
        <dbReference type="Proteomes" id="UP000274756"/>
    </source>
</evidence>
<evidence type="ECO:0000313" key="4">
    <source>
        <dbReference type="WBParaSite" id="DME_0000658101-mRNA-1"/>
    </source>
</evidence>
<keyword evidence="3" id="KW-1185">Reference proteome</keyword>
<dbReference type="WBParaSite" id="DME_0000658101-mRNA-1">
    <property type="protein sequence ID" value="DME_0000658101-mRNA-1"/>
    <property type="gene ID" value="DME_0000658101"/>
</dbReference>
<accession>A0A0N4UGG2</accession>
<dbReference type="Proteomes" id="UP000038040">
    <property type="component" value="Unplaced"/>
</dbReference>
<dbReference type="EMBL" id="UYYG01000018">
    <property type="protein sequence ID" value="VDN51337.1"/>
    <property type="molecule type" value="Genomic_DNA"/>
</dbReference>
<dbReference type="Proteomes" id="UP000274756">
    <property type="component" value="Unassembled WGS sequence"/>
</dbReference>